<dbReference type="OrthoDB" id="9782252at2"/>
<dbReference type="Gene3D" id="3.30.160.100">
    <property type="entry name" value="Ribosome hibernation promotion factor-like"/>
    <property type="match status" value="1"/>
</dbReference>
<dbReference type="RefSeq" id="WP_109332550.1">
    <property type="nucleotide sequence ID" value="NZ_CP029357.1"/>
</dbReference>
<dbReference type="SUPFAM" id="SSF69754">
    <property type="entry name" value="Ribosome binding protein Y (YfiA homologue)"/>
    <property type="match status" value="1"/>
</dbReference>
<dbReference type="Proteomes" id="UP000245629">
    <property type="component" value="Plasmid unnamed2"/>
</dbReference>
<evidence type="ECO:0000313" key="1">
    <source>
        <dbReference type="EMBL" id="AWK89357.1"/>
    </source>
</evidence>
<dbReference type="InterPro" id="IPR036567">
    <property type="entry name" value="RHF-like"/>
</dbReference>
<protein>
    <submittedName>
        <fullName evidence="1">RNA polymerase subunit sigma-54</fullName>
    </submittedName>
</protein>
<sequence>MRLPLQIVFRNMDPSPALDFIIREQAGKLERFCQDIMGCRVIVESPHRHQYKGKLYEVRIVLTVPQAELVTSRQGPEDQAHEDPRVAIRDAFDAMRRELEDYTRRLRQDVKAHALP</sequence>
<gene>
    <name evidence="1" type="ORF">DEW08_25280</name>
</gene>
<dbReference type="KEGG" id="azz:DEW08_25280"/>
<geneLocation type="plasmid" evidence="1 2">
    <name>unnamed2</name>
</geneLocation>
<evidence type="ECO:0000313" key="2">
    <source>
        <dbReference type="Proteomes" id="UP000245629"/>
    </source>
</evidence>
<proteinExistence type="predicted"/>
<organism evidence="1 2">
    <name type="scientific">Azospirillum thermophilum</name>
    <dbReference type="NCBI Taxonomy" id="2202148"/>
    <lineage>
        <taxon>Bacteria</taxon>
        <taxon>Pseudomonadati</taxon>
        <taxon>Pseudomonadota</taxon>
        <taxon>Alphaproteobacteria</taxon>
        <taxon>Rhodospirillales</taxon>
        <taxon>Azospirillaceae</taxon>
        <taxon>Azospirillum</taxon>
    </lineage>
</organism>
<dbReference type="AlphaFoldDB" id="A0A2S2CYN9"/>
<keyword evidence="2" id="KW-1185">Reference proteome</keyword>
<dbReference type="Pfam" id="PF02482">
    <property type="entry name" value="Ribosomal_S30AE"/>
    <property type="match status" value="1"/>
</dbReference>
<dbReference type="InterPro" id="IPR003489">
    <property type="entry name" value="RHF/RaiA"/>
</dbReference>
<name>A0A2S2CYN9_9PROT</name>
<accession>A0A2S2CYN9</accession>
<reference evidence="2" key="1">
    <citation type="submission" date="2018-05" db="EMBL/GenBank/DDBJ databases">
        <title>Azospirillum thermophila sp. nov., a novel isolated from hot spring.</title>
        <authorList>
            <person name="Zhao Z."/>
        </authorList>
    </citation>
    <scope>NUCLEOTIDE SEQUENCE [LARGE SCALE GENOMIC DNA]</scope>
    <source>
        <strain evidence="2">CFH 70021</strain>
        <plasmid evidence="2">unnamed2</plasmid>
    </source>
</reference>
<keyword evidence="1" id="KW-0614">Plasmid</keyword>
<dbReference type="EMBL" id="CP029357">
    <property type="protein sequence ID" value="AWK89357.1"/>
    <property type="molecule type" value="Genomic_DNA"/>
</dbReference>